<evidence type="ECO:0000259" key="8">
    <source>
        <dbReference type="PROSITE" id="PS50235"/>
    </source>
</evidence>
<dbReference type="eggNOG" id="KOG1865">
    <property type="taxonomic scope" value="Eukaryota"/>
</dbReference>
<reference evidence="10" key="1">
    <citation type="submission" date="2006-10" db="EMBL/GenBank/DDBJ databases">
        <authorList>
            <person name="Amadeo P."/>
            <person name="Zhao Q."/>
            <person name="Wortman J."/>
            <person name="Fraser-Liggett C."/>
            <person name="Carlton J."/>
        </authorList>
    </citation>
    <scope>NUCLEOTIDE SEQUENCE</scope>
    <source>
        <strain evidence="10">G3</strain>
    </source>
</reference>
<dbReference type="GO" id="GO:0006508">
    <property type="term" value="P:proteolysis"/>
    <property type="evidence" value="ECO:0007669"/>
    <property type="project" value="UniProtKB-KW"/>
</dbReference>
<accession>A2F333</accession>
<sequence>MEIPSAENQCEIIKQIRIQEKKTIEDGVYAIDGEWYRRYLRIIGFRNNDPINLLPGLIDNTKIAEANKLKYGLIYNYDYFIVTKSLWNLIKSWFGTTNEIHLKLYEDIDSKEFKIDISDIPIRAYYKGEKITKKRIFVDRFSTVLDFKRKICQIFGFPNDDKLRVINYANNIYCNELENSKLMTDYLISENQLFLVDPKYEITKDFKLYETEKTEKDIKGLVNLGCTCFMNAGTQCLLHSKQLTDYLSKIDTKGKSLISEFVKLFNKEESPYTPSSWKVCISKYFDRFKNFYEEDSHELILSVLQEMSEEDEGINNIFNGTTEDEIICKSCSQNIKIRENFKSISLQIPNNDVCQEIKSIFVPFSDENKSGKSEITLSVTYLIDSKQYCFGFVDDLPERVLHFSFEIPNDEKKYAFCYFEDSNIAPFLYNADLLNDSFEPEKQVFPIDFNTHIKTSKTSSSVLQTKFICKDKEIMNQRKTIHDIDDFVYTIEVQQNERMNLLREKVLDEDEFVSLICDGEDKRKEELNQSPVDLHKCLENYLKEDIIKERFCENCYQISDASKKTNFVSLPNILMIHLSRFYNEGMKTKKDMRCVDYPDYLEISNAKYKLYAVCCHDGDCLEEGHYFALCETSDGNIYRFDDRKVTKCSHNEIHSPFAYIVFYDKI</sequence>
<dbReference type="InterPro" id="IPR038765">
    <property type="entry name" value="Papain-like_cys_pep_sf"/>
</dbReference>
<dbReference type="GO" id="GO:0005829">
    <property type="term" value="C:cytosol"/>
    <property type="evidence" value="ECO:0000318"/>
    <property type="project" value="GO_Central"/>
</dbReference>
<keyword evidence="4" id="KW-0645">Protease</keyword>
<keyword evidence="11" id="KW-1185">Reference proteome</keyword>
<name>A2F333_TRIV3</name>
<evidence type="ECO:0000256" key="2">
    <source>
        <dbReference type="ARBA" id="ARBA00009085"/>
    </source>
</evidence>
<dbReference type="Proteomes" id="UP000001542">
    <property type="component" value="Unassembled WGS sequence"/>
</dbReference>
<keyword evidence="7" id="KW-0788">Thiol protease</keyword>
<dbReference type="GO" id="GO:0016579">
    <property type="term" value="P:protein deubiquitination"/>
    <property type="evidence" value="ECO:0007669"/>
    <property type="project" value="InterPro"/>
</dbReference>
<dbReference type="GO" id="GO:0005634">
    <property type="term" value="C:nucleus"/>
    <property type="evidence" value="ECO:0000318"/>
    <property type="project" value="GO_Central"/>
</dbReference>
<dbReference type="AlphaFoldDB" id="A2F333"/>
<dbReference type="InterPro" id="IPR050164">
    <property type="entry name" value="Peptidase_C19"/>
</dbReference>
<gene>
    <name evidence="10" type="ORF">TVAG_189130</name>
</gene>
<dbReference type="PROSITE" id="PS50235">
    <property type="entry name" value="USP_3"/>
    <property type="match status" value="1"/>
</dbReference>
<dbReference type="InParanoid" id="A2F333"/>
<keyword evidence="6 10" id="KW-0378">Hydrolase</keyword>
<keyword evidence="5" id="KW-0833">Ubl conjugation pathway</keyword>
<feature type="domain" description="DUSP" evidence="9">
    <location>
        <begin position="4"/>
        <end position="106"/>
    </location>
</feature>
<dbReference type="EMBL" id="DS113592">
    <property type="protein sequence ID" value="EAY00697.1"/>
    <property type="molecule type" value="Genomic_DNA"/>
</dbReference>
<comment type="similarity">
    <text evidence="2">Belongs to the peptidase C19 family.</text>
</comment>
<feature type="domain" description="USP" evidence="8">
    <location>
        <begin position="219"/>
        <end position="666"/>
    </location>
</feature>
<dbReference type="Pfam" id="PF06337">
    <property type="entry name" value="DUSP"/>
    <property type="match status" value="1"/>
</dbReference>
<dbReference type="KEGG" id="tva:4758519"/>
<evidence type="ECO:0000256" key="3">
    <source>
        <dbReference type="ARBA" id="ARBA00012759"/>
    </source>
</evidence>
<comment type="catalytic activity">
    <reaction evidence="1">
        <text>Thiol-dependent hydrolysis of ester, thioester, amide, peptide and isopeptide bonds formed by the C-terminal Gly of ubiquitin (a 76-residue protein attached to proteins as an intracellular targeting signal).</text>
        <dbReference type="EC" id="3.4.19.12"/>
    </reaction>
</comment>
<protein>
    <recommendedName>
        <fullName evidence="3">ubiquitinyl hydrolase 1</fullName>
        <ecNumber evidence="3">3.4.19.12</ecNumber>
    </recommendedName>
</protein>
<evidence type="ECO:0000256" key="4">
    <source>
        <dbReference type="ARBA" id="ARBA00022670"/>
    </source>
</evidence>
<evidence type="ECO:0000256" key="7">
    <source>
        <dbReference type="ARBA" id="ARBA00022807"/>
    </source>
</evidence>
<dbReference type="VEuPathDB" id="TrichDB:TVAG_189130"/>
<dbReference type="eggNOG" id="KOG1870">
    <property type="taxonomic scope" value="Eukaryota"/>
</dbReference>
<dbReference type="STRING" id="5722.A2F333"/>
<dbReference type="PANTHER" id="PTHR24006:SF888">
    <property type="entry name" value="UBIQUITIN CARBOXYL-TERMINAL HYDROLASE 30"/>
    <property type="match status" value="1"/>
</dbReference>
<dbReference type="PANTHER" id="PTHR24006">
    <property type="entry name" value="UBIQUITIN CARBOXYL-TERMINAL HYDROLASE"/>
    <property type="match status" value="1"/>
</dbReference>
<organism evidence="10 11">
    <name type="scientific">Trichomonas vaginalis (strain ATCC PRA-98 / G3)</name>
    <dbReference type="NCBI Taxonomy" id="412133"/>
    <lineage>
        <taxon>Eukaryota</taxon>
        <taxon>Metamonada</taxon>
        <taxon>Parabasalia</taxon>
        <taxon>Trichomonadida</taxon>
        <taxon>Trichomonadidae</taxon>
        <taxon>Trichomonas</taxon>
    </lineage>
</organism>
<dbReference type="SUPFAM" id="SSF54001">
    <property type="entry name" value="Cysteine proteinases"/>
    <property type="match status" value="1"/>
</dbReference>
<dbReference type="InterPro" id="IPR006615">
    <property type="entry name" value="Pept_C19_DUSP"/>
</dbReference>
<dbReference type="VEuPathDB" id="TrichDB:TVAGG3_0762160"/>
<dbReference type="Gene3D" id="3.90.70.10">
    <property type="entry name" value="Cysteine proteinases"/>
    <property type="match status" value="2"/>
</dbReference>
<dbReference type="CDD" id="cd02257">
    <property type="entry name" value="Peptidase_C19"/>
    <property type="match status" value="1"/>
</dbReference>
<dbReference type="SUPFAM" id="SSF143791">
    <property type="entry name" value="DUSP-like"/>
    <property type="match status" value="1"/>
</dbReference>
<evidence type="ECO:0000313" key="11">
    <source>
        <dbReference type="Proteomes" id="UP000001542"/>
    </source>
</evidence>
<evidence type="ECO:0000256" key="1">
    <source>
        <dbReference type="ARBA" id="ARBA00000707"/>
    </source>
</evidence>
<dbReference type="EC" id="3.4.19.12" evidence="3"/>
<dbReference type="Pfam" id="PF00443">
    <property type="entry name" value="UCH"/>
    <property type="match status" value="1"/>
</dbReference>
<dbReference type="InterPro" id="IPR001394">
    <property type="entry name" value="Peptidase_C19_UCH"/>
</dbReference>
<dbReference type="InterPro" id="IPR018200">
    <property type="entry name" value="USP_CS"/>
</dbReference>
<evidence type="ECO:0000313" key="10">
    <source>
        <dbReference type="EMBL" id="EAY00697.1"/>
    </source>
</evidence>
<dbReference type="FunFam" id="3.90.70.10:FF:000356">
    <property type="entry name" value="Clan CA, family C19, ubiquitin hydrolase-like cysteine peptidase"/>
    <property type="match status" value="1"/>
</dbReference>
<evidence type="ECO:0000256" key="5">
    <source>
        <dbReference type="ARBA" id="ARBA00022786"/>
    </source>
</evidence>
<evidence type="ECO:0000256" key="6">
    <source>
        <dbReference type="ARBA" id="ARBA00022801"/>
    </source>
</evidence>
<dbReference type="OrthoDB" id="289038at2759"/>
<dbReference type="GO" id="GO:0004843">
    <property type="term" value="F:cysteine-type deubiquitinase activity"/>
    <property type="evidence" value="ECO:0000318"/>
    <property type="project" value="GO_Central"/>
</dbReference>
<dbReference type="RefSeq" id="XP_001313626.1">
    <property type="nucleotide sequence ID" value="XM_001313625.1"/>
</dbReference>
<dbReference type="GO" id="GO:0031647">
    <property type="term" value="P:regulation of protein stability"/>
    <property type="evidence" value="ECO:0000318"/>
    <property type="project" value="GO_Central"/>
</dbReference>
<dbReference type="InterPro" id="IPR035927">
    <property type="entry name" value="DUSP-like_sf"/>
</dbReference>
<dbReference type="Gene3D" id="3.30.2230.10">
    <property type="entry name" value="DUSP-like"/>
    <property type="match status" value="1"/>
</dbReference>
<proteinExistence type="inferred from homology"/>
<dbReference type="PROSITE" id="PS51283">
    <property type="entry name" value="DUSP"/>
    <property type="match status" value="1"/>
</dbReference>
<reference evidence="10" key="2">
    <citation type="journal article" date="2007" name="Science">
        <title>Draft genome sequence of the sexually transmitted pathogen Trichomonas vaginalis.</title>
        <authorList>
            <person name="Carlton J.M."/>
            <person name="Hirt R.P."/>
            <person name="Silva J.C."/>
            <person name="Delcher A.L."/>
            <person name="Schatz M."/>
            <person name="Zhao Q."/>
            <person name="Wortman J.R."/>
            <person name="Bidwell S.L."/>
            <person name="Alsmark U.C.M."/>
            <person name="Besteiro S."/>
            <person name="Sicheritz-Ponten T."/>
            <person name="Noel C.J."/>
            <person name="Dacks J.B."/>
            <person name="Foster P.G."/>
            <person name="Simillion C."/>
            <person name="Van de Peer Y."/>
            <person name="Miranda-Saavedra D."/>
            <person name="Barton G.J."/>
            <person name="Westrop G.D."/>
            <person name="Mueller S."/>
            <person name="Dessi D."/>
            <person name="Fiori P.L."/>
            <person name="Ren Q."/>
            <person name="Paulsen I."/>
            <person name="Zhang H."/>
            <person name="Bastida-Corcuera F.D."/>
            <person name="Simoes-Barbosa A."/>
            <person name="Brown M.T."/>
            <person name="Hayes R.D."/>
            <person name="Mukherjee M."/>
            <person name="Okumura C.Y."/>
            <person name="Schneider R."/>
            <person name="Smith A.J."/>
            <person name="Vanacova S."/>
            <person name="Villalvazo M."/>
            <person name="Haas B.J."/>
            <person name="Pertea M."/>
            <person name="Feldblyum T.V."/>
            <person name="Utterback T.R."/>
            <person name="Shu C.L."/>
            <person name="Osoegawa K."/>
            <person name="de Jong P.J."/>
            <person name="Hrdy I."/>
            <person name="Horvathova L."/>
            <person name="Zubacova Z."/>
            <person name="Dolezal P."/>
            <person name="Malik S.B."/>
            <person name="Logsdon J.M. Jr."/>
            <person name="Henze K."/>
            <person name="Gupta A."/>
            <person name="Wang C.C."/>
            <person name="Dunne R.L."/>
            <person name="Upcroft J.A."/>
            <person name="Upcroft P."/>
            <person name="White O."/>
            <person name="Salzberg S.L."/>
            <person name="Tang P."/>
            <person name="Chiu C.-H."/>
            <person name="Lee Y.-S."/>
            <person name="Embley T.M."/>
            <person name="Coombs G.H."/>
            <person name="Mottram J.C."/>
            <person name="Tachezy J."/>
            <person name="Fraser-Liggett C.M."/>
            <person name="Johnson P.J."/>
        </authorList>
    </citation>
    <scope>NUCLEOTIDE SEQUENCE [LARGE SCALE GENOMIC DNA]</scope>
    <source>
        <strain evidence="10">G3</strain>
    </source>
</reference>
<evidence type="ECO:0000259" key="9">
    <source>
        <dbReference type="PROSITE" id="PS51283"/>
    </source>
</evidence>
<dbReference type="InterPro" id="IPR028889">
    <property type="entry name" value="USP"/>
</dbReference>
<dbReference type="PROSITE" id="PS00973">
    <property type="entry name" value="USP_2"/>
    <property type="match status" value="1"/>
</dbReference>